<protein>
    <submittedName>
        <fullName evidence="3">YGGT family protein</fullName>
    </submittedName>
</protein>
<feature type="transmembrane region" description="Helical" evidence="2">
    <location>
        <begin position="97"/>
        <end position="126"/>
    </location>
</feature>
<proteinExistence type="inferred from homology"/>
<evidence type="ECO:0000313" key="3">
    <source>
        <dbReference type="EMBL" id="SEH05204.1"/>
    </source>
</evidence>
<evidence type="ECO:0000313" key="4">
    <source>
        <dbReference type="Proteomes" id="UP000236724"/>
    </source>
</evidence>
<dbReference type="OrthoDB" id="9806665at2"/>
<evidence type="ECO:0000256" key="2">
    <source>
        <dbReference type="SAM" id="Phobius"/>
    </source>
</evidence>
<comment type="similarity">
    <text evidence="1">Belongs to the YggT family.</text>
</comment>
<dbReference type="EMBL" id="FMSV02000171">
    <property type="protein sequence ID" value="SEH05204.1"/>
    <property type="molecule type" value="Genomic_DNA"/>
</dbReference>
<feature type="transmembrane region" description="Helical" evidence="2">
    <location>
        <begin position="7"/>
        <end position="29"/>
    </location>
</feature>
<feature type="transmembrane region" description="Helical" evidence="2">
    <location>
        <begin position="69"/>
        <end position="90"/>
    </location>
</feature>
<dbReference type="InterPro" id="IPR003425">
    <property type="entry name" value="CCB3/YggT"/>
</dbReference>
<gene>
    <name evidence="3" type="ORF">MBHS_01057</name>
</gene>
<dbReference type="PANTHER" id="PTHR33219:SF14">
    <property type="entry name" value="PROTEIN COFACTOR ASSEMBLY OF COMPLEX C SUBUNIT B CCB3, CHLOROPLASTIC-RELATED"/>
    <property type="match status" value="1"/>
</dbReference>
<keyword evidence="4" id="KW-1185">Reference proteome</keyword>
<dbReference type="PANTHER" id="PTHR33219">
    <property type="entry name" value="YLMG HOMOLOG PROTEIN 2, CHLOROPLASTIC"/>
    <property type="match status" value="1"/>
</dbReference>
<dbReference type="Proteomes" id="UP000236724">
    <property type="component" value="Unassembled WGS sequence"/>
</dbReference>
<organism evidence="3 4">
    <name type="scientific">Candidatus Venteria ishoeyi</name>
    <dbReference type="NCBI Taxonomy" id="1899563"/>
    <lineage>
        <taxon>Bacteria</taxon>
        <taxon>Pseudomonadati</taxon>
        <taxon>Pseudomonadota</taxon>
        <taxon>Gammaproteobacteria</taxon>
        <taxon>Thiotrichales</taxon>
        <taxon>Thiotrichaceae</taxon>
        <taxon>Venteria</taxon>
    </lineage>
</organism>
<sequence length="188" mass="21391">MIYLMQALAFLLDVAFGIYIFMLMLRILLQWAHVDFNHPMTQFLYLVTNPVVNPLRPYIPRWRALDTPALFVMLLLQMLKGLLLALLLGYDLSLLGLLVLSVAELLSLFIYVLIFSLIIEMVLSFISHDPYNPLGTFVYRLNAPLLRPVRQRLPVMHGFDFSGLVVIILLQLALILIVAPITDIGKGL</sequence>
<dbReference type="GO" id="GO:0016020">
    <property type="term" value="C:membrane"/>
    <property type="evidence" value="ECO:0007669"/>
    <property type="project" value="InterPro"/>
</dbReference>
<keyword evidence="2" id="KW-0812">Transmembrane</keyword>
<keyword evidence="2" id="KW-0472">Membrane</keyword>
<feature type="transmembrane region" description="Helical" evidence="2">
    <location>
        <begin position="161"/>
        <end position="182"/>
    </location>
</feature>
<dbReference type="AlphaFoldDB" id="A0A1H6F816"/>
<name>A0A1H6F816_9GAMM</name>
<keyword evidence="2" id="KW-1133">Transmembrane helix</keyword>
<dbReference type="RefSeq" id="WP_103919170.1">
    <property type="nucleotide sequence ID" value="NZ_FMSV02000171.1"/>
</dbReference>
<dbReference type="Pfam" id="PF02325">
    <property type="entry name" value="CCB3_YggT"/>
    <property type="match status" value="2"/>
</dbReference>
<accession>A0A1H6F816</accession>
<evidence type="ECO:0000256" key="1">
    <source>
        <dbReference type="ARBA" id="ARBA00010894"/>
    </source>
</evidence>
<reference evidence="3 4" key="1">
    <citation type="submission" date="2016-10" db="EMBL/GenBank/DDBJ databases">
        <authorList>
            <person name="de Groot N.N."/>
        </authorList>
    </citation>
    <scope>NUCLEOTIDE SEQUENCE [LARGE SCALE GENOMIC DNA]</scope>
    <source>
        <strain evidence="3">MBHS1</strain>
    </source>
</reference>